<name>A0ABM9AFE5_9GAMM</name>
<gene>
    <name evidence="5" type="ORF">SIN8267_02036</name>
</gene>
<evidence type="ECO:0000313" key="5">
    <source>
        <dbReference type="EMBL" id="CAH0991921.1"/>
    </source>
</evidence>
<dbReference type="Proteomes" id="UP000838100">
    <property type="component" value="Unassembled WGS sequence"/>
</dbReference>
<comment type="caution">
    <text evidence="5">The sequence shown here is derived from an EMBL/GenBank/DDBJ whole genome shotgun (WGS) entry which is preliminary data.</text>
</comment>
<keyword evidence="3" id="KW-0732">Signal</keyword>
<accession>A0ABM9AFE5</accession>
<evidence type="ECO:0000256" key="3">
    <source>
        <dbReference type="SAM" id="SignalP"/>
    </source>
</evidence>
<evidence type="ECO:0000256" key="2">
    <source>
        <dbReference type="ARBA" id="ARBA00023136"/>
    </source>
</evidence>
<feature type="signal peptide" evidence="3">
    <location>
        <begin position="1"/>
        <end position="27"/>
    </location>
</feature>
<feature type="domain" description="Bacterial surface antigen (D15)" evidence="4">
    <location>
        <begin position="235"/>
        <end position="309"/>
    </location>
</feature>
<dbReference type="Pfam" id="PF01103">
    <property type="entry name" value="Omp85"/>
    <property type="match status" value="1"/>
</dbReference>
<organism evidence="5 6">
    <name type="scientific">Sinobacterium norvegicum</name>
    <dbReference type="NCBI Taxonomy" id="1641715"/>
    <lineage>
        <taxon>Bacteria</taxon>
        <taxon>Pseudomonadati</taxon>
        <taxon>Pseudomonadota</taxon>
        <taxon>Gammaproteobacteria</taxon>
        <taxon>Cellvibrionales</taxon>
        <taxon>Spongiibacteraceae</taxon>
        <taxon>Sinobacterium</taxon>
    </lineage>
</organism>
<proteinExistence type="predicted"/>
<comment type="subcellular location">
    <subcellularLocation>
        <location evidence="1">Membrane</location>
    </subcellularLocation>
</comment>
<feature type="chain" id="PRO_5047473501" description="Bacterial surface antigen (D15) domain-containing protein" evidence="3">
    <location>
        <begin position="28"/>
        <end position="414"/>
    </location>
</feature>
<keyword evidence="6" id="KW-1185">Reference proteome</keyword>
<sequence length="414" mass="45640">MRLNHRRLLTSATLAASSVLLSSGAVADMMTDMFTDAYDGKFDASNYLSENAYGFLPVPIIITDPALGGGGLGMIGLFFHETDEEREQRVEAAKGAENAQRYLLPPSVSAIAGAYTANDSWFIGGGHFGFWKQDTVRYEGFFGYGDFNLDYYNDFSDGSILGDSIGEREFNFKTSGYGVIQNLKFRLPDSKVFLGVRQQFTTTEIGLNKKLAADCGLAQPACDQILNRVNDVSVETTLSGVGVLALYDNRDNVFSPQKGYNYEVRVTRYDELFGSDADFTSVEFKGLNYWPLSKKWGLGARLESNSVDGENVPLNSYPYIDMRGIPAMRYQGDVATMAEIEGRYLLNFRWTLTGFIGAGRTASSYSDIGDSSSQVAKGLGFRYLIARRYGFRAGVDIARGPEETAYYITAGSAW</sequence>
<evidence type="ECO:0000259" key="4">
    <source>
        <dbReference type="Pfam" id="PF01103"/>
    </source>
</evidence>
<reference evidence="5" key="1">
    <citation type="submission" date="2021-12" db="EMBL/GenBank/DDBJ databases">
        <authorList>
            <person name="Rodrigo-Torres L."/>
            <person name="Arahal R. D."/>
            <person name="Lucena T."/>
        </authorList>
    </citation>
    <scope>NUCLEOTIDE SEQUENCE</scope>
    <source>
        <strain evidence="5">CECT 8267</strain>
    </source>
</reference>
<keyword evidence="2" id="KW-0472">Membrane</keyword>
<evidence type="ECO:0000256" key="1">
    <source>
        <dbReference type="ARBA" id="ARBA00004370"/>
    </source>
</evidence>
<dbReference type="EMBL" id="CAKLPX010000002">
    <property type="protein sequence ID" value="CAH0991921.1"/>
    <property type="molecule type" value="Genomic_DNA"/>
</dbReference>
<protein>
    <recommendedName>
        <fullName evidence="4">Bacterial surface antigen (D15) domain-containing protein</fullName>
    </recommendedName>
</protein>
<dbReference type="Gene3D" id="2.40.160.50">
    <property type="entry name" value="membrane protein fhac: a member of the omp85/tpsb transporter family"/>
    <property type="match status" value="1"/>
</dbReference>
<evidence type="ECO:0000313" key="6">
    <source>
        <dbReference type="Proteomes" id="UP000838100"/>
    </source>
</evidence>
<dbReference type="InterPro" id="IPR000184">
    <property type="entry name" value="Bac_surfAg_D15"/>
</dbReference>